<gene>
    <name evidence="2" type="ORF">F2P47_04250</name>
</gene>
<dbReference type="RefSeq" id="WP_152214924.1">
    <property type="nucleotide sequence ID" value="NZ_JBAQYD010000133.1"/>
</dbReference>
<sequence length="260" mass="27728">MDGFRRSAKWKGSGLMALMALMLTACAQQADFGRDAPTAFDRLEEKTLTYLGEGGEVSLPLTSAERDLRAMSSDFSTGGLAPGKGAVTAMTEWIESQVTTPPPASLAYYEALADRHRASPVSLVNALGDDIAVDNARMDMIEPVCDDVIAADHSRADELLGSERTRAVIDYEGPETFAKAQARIGENGVLIDKTVTALASRLVGYRVALAHARLDAPVEDRLSMVEQALSEMESRVETMAAGALRHAAIVDALKAGTARS</sequence>
<organism evidence="2 3">
    <name type="scientific">Parvibaculum sedimenti</name>
    <dbReference type="NCBI Taxonomy" id="2608632"/>
    <lineage>
        <taxon>Bacteria</taxon>
        <taxon>Pseudomonadati</taxon>
        <taxon>Pseudomonadota</taxon>
        <taxon>Alphaproteobacteria</taxon>
        <taxon>Hyphomicrobiales</taxon>
        <taxon>Parvibaculaceae</taxon>
        <taxon>Parvibaculum</taxon>
    </lineage>
</organism>
<keyword evidence="3" id="KW-1185">Reference proteome</keyword>
<keyword evidence="1" id="KW-0732">Signal</keyword>
<reference evidence="2 3" key="1">
    <citation type="submission" date="2019-09" db="EMBL/GenBank/DDBJ databases">
        <title>Parvibaculum sedimenti sp. nov., isolated from sediment.</title>
        <authorList>
            <person name="Wang Y."/>
        </authorList>
    </citation>
    <scope>NUCLEOTIDE SEQUENCE [LARGE SCALE GENOMIC DNA]</scope>
    <source>
        <strain evidence="2 3">HXT-9</strain>
    </source>
</reference>
<dbReference type="EMBL" id="WESC01000003">
    <property type="protein sequence ID" value="KAB7741621.1"/>
    <property type="molecule type" value="Genomic_DNA"/>
</dbReference>
<evidence type="ECO:0000256" key="1">
    <source>
        <dbReference type="SAM" id="SignalP"/>
    </source>
</evidence>
<dbReference type="AlphaFoldDB" id="A0A6N6VKV2"/>
<accession>A0A6N6VKV2</accession>
<comment type="caution">
    <text evidence="2">The sequence shown here is derived from an EMBL/GenBank/DDBJ whole genome shotgun (WGS) entry which is preliminary data.</text>
</comment>
<dbReference type="PROSITE" id="PS51257">
    <property type="entry name" value="PROKAR_LIPOPROTEIN"/>
    <property type="match status" value="1"/>
</dbReference>
<name>A0A6N6VKV2_9HYPH</name>
<protein>
    <submittedName>
        <fullName evidence="2">Uncharacterized protein</fullName>
    </submittedName>
</protein>
<feature type="signal peptide" evidence="1">
    <location>
        <begin position="1"/>
        <end position="27"/>
    </location>
</feature>
<evidence type="ECO:0000313" key="3">
    <source>
        <dbReference type="Proteomes" id="UP000468901"/>
    </source>
</evidence>
<proteinExistence type="predicted"/>
<feature type="chain" id="PRO_5026690875" evidence="1">
    <location>
        <begin position="28"/>
        <end position="260"/>
    </location>
</feature>
<evidence type="ECO:0000313" key="2">
    <source>
        <dbReference type="EMBL" id="KAB7741621.1"/>
    </source>
</evidence>
<dbReference type="Proteomes" id="UP000468901">
    <property type="component" value="Unassembled WGS sequence"/>
</dbReference>